<dbReference type="InParanoid" id="A0A066WH56"/>
<dbReference type="InterPro" id="IPR051371">
    <property type="entry name" value="Ras_palmitoyltransferase"/>
</dbReference>
<keyword evidence="5" id="KW-0256">Endoplasmic reticulum</keyword>
<dbReference type="OrthoDB" id="2190159at2759"/>
<evidence type="ECO:0000259" key="8">
    <source>
        <dbReference type="Pfam" id="PF10256"/>
    </source>
</evidence>
<comment type="subunit">
    <text evidence="3">Interacts with ERF2.</text>
</comment>
<evidence type="ECO:0000256" key="7">
    <source>
        <dbReference type="SAM" id="MobiDB-lite"/>
    </source>
</evidence>
<comment type="subcellular location">
    <subcellularLocation>
        <location evidence="1">Endoplasmic reticulum membrane</location>
        <topology evidence="1">Peripheral membrane protein</topology>
    </subcellularLocation>
</comment>
<evidence type="ECO:0000313" key="10">
    <source>
        <dbReference type="Proteomes" id="UP000027361"/>
    </source>
</evidence>
<proteinExistence type="inferred from homology"/>
<evidence type="ECO:0000256" key="6">
    <source>
        <dbReference type="ARBA" id="ARBA00023136"/>
    </source>
</evidence>
<dbReference type="HOGENOM" id="CLU_117313_0_0_1"/>
<dbReference type="FunCoup" id="A0A066WH56">
    <property type="interactions" value="8"/>
</dbReference>
<dbReference type="PANTHER" id="PTHR13254:SF0">
    <property type="entry name" value="GOLGIN SUBFAMILY A MEMBER 7_ERF4 DOMAIN-CONTAINING PROTEIN"/>
    <property type="match status" value="1"/>
</dbReference>
<gene>
    <name evidence="9" type="ORF">K437DRAFT_221999</name>
</gene>
<evidence type="ECO:0000256" key="1">
    <source>
        <dbReference type="ARBA" id="ARBA00004406"/>
    </source>
</evidence>
<feature type="compositionally biased region" description="Polar residues" evidence="7">
    <location>
        <begin position="1"/>
        <end position="11"/>
    </location>
</feature>
<reference evidence="9 10" key="1">
    <citation type="submission" date="2014-05" db="EMBL/GenBank/DDBJ databases">
        <title>Draft genome sequence of a rare smut relative, Tilletiaria anomala UBC 951.</title>
        <authorList>
            <consortium name="DOE Joint Genome Institute"/>
            <person name="Toome M."/>
            <person name="Kuo A."/>
            <person name="Henrissat B."/>
            <person name="Lipzen A."/>
            <person name="Tritt A."/>
            <person name="Yoshinaga Y."/>
            <person name="Zane M."/>
            <person name="Barry K."/>
            <person name="Grigoriev I.V."/>
            <person name="Spatafora J.W."/>
            <person name="Aimea M.C."/>
        </authorList>
    </citation>
    <scope>NUCLEOTIDE SEQUENCE [LARGE SCALE GENOMIC DNA]</scope>
    <source>
        <strain evidence="9 10">UBC 951</strain>
    </source>
</reference>
<dbReference type="AlphaFoldDB" id="A0A066WH56"/>
<keyword evidence="6" id="KW-0472">Membrane</keyword>
<protein>
    <recommendedName>
        <fullName evidence="4">Ras modification protein ERF4</fullName>
    </recommendedName>
</protein>
<organism evidence="9 10">
    <name type="scientific">Tilletiaria anomala (strain ATCC 24038 / CBS 436.72 / UBC 951)</name>
    <dbReference type="NCBI Taxonomy" id="1037660"/>
    <lineage>
        <taxon>Eukaryota</taxon>
        <taxon>Fungi</taxon>
        <taxon>Dikarya</taxon>
        <taxon>Basidiomycota</taxon>
        <taxon>Ustilaginomycotina</taxon>
        <taxon>Exobasidiomycetes</taxon>
        <taxon>Georgefischeriales</taxon>
        <taxon>Tilletiariaceae</taxon>
        <taxon>Tilletiaria</taxon>
    </lineage>
</organism>
<sequence length="171" mass="19115">MLRDASSQSQALRAPPGSAPRVGLRSSYYFGPPPQDSAFGTAPVGVIGRDKPREIIRVERDYTSGELCQFHPSFPLELEGRVSPTHFSETINDINVLLIEANSPGWACFDNTLAALTLYISPFLFGSKYKREMARLQAYITKANKESFNPAGLNIIHPRHSAFLFMEIEYF</sequence>
<evidence type="ECO:0000256" key="4">
    <source>
        <dbReference type="ARBA" id="ARBA00018463"/>
    </source>
</evidence>
<dbReference type="EMBL" id="JMSN01000019">
    <property type="protein sequence ID" value="KDN50364.1"/>
    <property type="molecule type" value="Genomic_DNA"/>
</dbReference>
<feature type="domain" description="Golgin subfamily A member 7/ERF4" evidence="8">
    <location>
        <begin position="55"/>
        <end position="167"/>
    </location>
</feature>
<comment type="similarity">
    <text evidence="2">Belongs to the ERF4 family.</text>
</comment>
<keyword evidence="10" id="KW-1185">Reference proteome</keyword>
<feature type="region of interest" description="Disordered" evidence="7">
    <location>
        <begin position="1"/>
        <end position="20"/>
    </location>
</feature>
<accession>A0A066WH56</accession>
<evidence type="ECO:0000313" key="9">
    <source>
        <dbReference type="EMBL" id="KDN50364.1"/>
    </source>
</evidence>
<dbReference type="GO" id="GO:0006612">
    <property type="term" value="P:protein targeting to membrane"/>
    <property type="evidence" value="ECO:0007669"/>
    <property type="project" value="TreeGrafter"/>
</dbReference>
<evidence type="ECO:0000256" key="3">
    <source>
        <dbReference type="ARBA" id="ARBA00011396"/>
    </source>
</evidence>
<dbReference type="InterPro" id="IPR019383">
    <property type="entry name" value="Golgin_A_7/ERF4"/>
</dbReference>
<dbReference type="GeneID" id="25262358"/>
<dbReference type="RefSeq" id="XP_013244489.1">
    <property type="nucleotide sequence ID" value="XM_013389035.1"/>
</dbReference>
<evidence type="ECO:0000256" key="5">
    <source>
        <dbReference type="ARBA" id="ARBA00022824"/>
    </source>
</evidence>
<name>A0A066WH56_TILAU</name>
<dbReference type="PANTHER" id="PTHR13254">
    <property type="entry name" value="GOLGI AUTOANTIGEN, GOLGIN SUBFAMILY A, 7"/>
    <property type="match status" value="1"/>
</dbReference>
<comment type="caution">
    <text evidence="9">The sequence shown here is derived from an EMBL/GenBank/DDBJ whole genome shotgun (WGS) entry which is preliminary data.</text>
</comment>
<dbReference type="Proteomes" id="UP000027361">
    <property type="component" value="Unassembled WGS sequence"/>
</dbReference>
<dbReference type="STRING" id="1037660.A0A066WH56"/>
<dbReference type="GO" id="GO:0031211">
    <property type="term" value="C:endoplasmic reticulum palmitoyltransferase complex"/>
    <property type="evidence" value="ECO:0007669"/>
    <property type="project" value="TreeGrafter"/>
</dbReference>
<dbReference type="Pfam" id="PF10256">
    <property type="entry name" value="Erf4"/>
    <property type="match status" value="1"/>
</dbReference>
<evidence type="ECO:0000256" key="2">
    <source>
        <dbReference type="ARBA" id="ARBA00007732"/>
    </source>
</evidence>
<dbReference type="OMA" id="FIYICTE"/>
<dbReference type="GO" id="GO:0005789">
    <property type="term" value="C:endoplasmic reticulum membrane"/>
    <property type="evidence" value="ECO:0007669"/>
    <property type="project" value="UniProtKB-SubCell"/>
</dbReference>